<dbReference type="Proteomes" id="UP001164761">
    <property type="component" value="Chromosome"/>
</dbReference>
<feature type="domain" description="NodB homology" evidence="3">
    <location>
        <begin position="1"/>
        <end position="177"/>
    </location>
</feature>
<sequence length="198" mass="22742">MYLARHLLESDAFRTTSYSNVKAEFNCVGERIRQNPYMLEQIFREGHQVENHSWSHPNFTKIKLSSAKYQLDQTNFLIEQILGVRPYFFRPPYGAINHEVIQLAVSLGMKILFWNVDSLDWAGLTTKQVMSNVLAHTRPGAIILMHFAGGRGESLEDTVQALPYIIQTLRREGYTFKTVSELLHLPPYQISTTRSALP</sequence>
<evidence type="ECO:0000259" key="3">
    <source>
        <dbReference type="PROSITE" id="PS51677"/>
    </source>
</evidence>
<gene>
    <name evidence="4" type="ORF">NZD89_24305</name>
</gene>
<evidence type="ECO:0000256" key="1">
    <source>
        <dbReference type="ARBA" id="ARBA00022723"/>
    </source>
</evidence>
<dbReference type="InterPro" id="IPR050248">
    <property type="entry name" value="Polysacc_deacetylase_ArnD"/>
</dbReference>
<accession>A0ABY6ZGW2</accession>
<evidence type="ECO:0000313" key="4">
    <source>
        <dbReference type="EMBL" id="WAH41336.1"/>
    </source>
</evidence>
<dbReference type="EMBL" id="CP104067">
    <property type="protein sequence ID" value="WAH41336.1"/>
    <property type="molecule type" value="Genomic_DNA"/>
</dbReference>
<reference evidence="4" key="1">
    <citation type="submission" date="2022-08" db="EMBL/GenBank/DDBJ databases">
        <title>Alicyclobacillus fastidiosus DSM 17978, complete genome.</title>
        <authorList>
            <person name="Wang Q."/>
            <person name="Cai R."/>
            <person name="Wang Z."/>
        </authorList>
    </citation>
    <scope>NUCLEOTIDE SEQUENCE</scope>
    <source>
        <strain evidence="4">DSM 17978</strain>
    </source>
</reference>
<dbReference type="RefSeq" id="WP_268005251.1">
    <property type="nucleotide sequence ID" value="NZ_BSUT01000001.1"/>
</dbReference>
<proteinExistence type="predicted"/>
<keyword evidence="2" id="KW-0378">Hydrolase</keyword>
<dbReference type="Gene3D" id="3.20.20.370">
    <property type="entry name" value="Glycoside hydrolase/deacetylase"/>
    <property type="match status" value="1"/>
</dbReference>
<keyword evidence="5" id="KW-1185">Reference proteome</keyword>
<organism evidence="4 5">
    <name type="scientific">Alicyclobacillus fastidiosus</name>
    <dbReference type="NCBI Taxonomy" id="392011"/>
    <lineage>
        <taxon>Bacteria</taxon>
        <taxon>Bacillati</taxon>
        <taxon>Bacillota</taxon>
        <taxon>Bacilli</taxon>
        <taxon>Bacillales</taxon>
        <taxon>Alicyclobacillaceae</taxon>
        <taxon>Alicyclobacillus</taxon>
    </lineage>
</organism>
<dbReference type="PROSITE" id="PS51677">
    <property type="entry name" value="NODB"/>
    <property type="match status" value="1"/>
</dbReference>
<evidence type="ECO:0000313" key="5">
    <source>
        <dbReference type="Proteomes" id="UP001164761"/>
    </source>
</evidence>
<evidence type="ECO:0000256" key="2">
    <source>
        <dbReference type="ARBA" id="ARBA00022801"/>
    </source>
</evidence>
<dbReference type="PANTHER" id="PTHR10587">
    <property type="entry name" value="GLYCOSYL TRANSFERASE-RELATED"/>
    <property type="match status" value="1"/>
</dbReference>
<dbReference type="Pfam" id="PF01522">
    <property type="entry name" value="Polysacc_deac_1"/>
    <property type="match status" value="1"/>
</dbReference>
<dbReference type="InterPro" id="IPR011330">
    <property type="entry name" value="Glyco_hydro/deAcase_b/a-brl"/>
</dbReference>
<dbReference type="CDD" id="cd10917">
    <property type="entry name" value="CE4_NodB_like_6s_7s"/>
    <property type="match status" value="1"/>
</dbReference>
<dbReference type="PANTHER" id="PTHR10587:SF133">
    <property type="entry name" value="CHITIN DEACETYLASE 1-RELATED"/>
    <property type="match status" value="1"/>
</dbReference>
<keyword evidence="1" id="KW-0479">Metal-binding</keyword>
<protein>
    <submittedName>
        <fullName evidence="4">Polysaccharide deacetylase family protein</fullName>
    </submittedName>
</protein>
<dbReference type="SUPFAM" id="SSF88713">
    <property type="entry name" value="Glycoside hydrolase/deacetylase"/>
    <property type="match status" value="1"/>
</dbReference>
<dbReference type="InterPro" id="IPR002509">
    <property type="entry name" value="NODB_dom"/>
</dbReference>
<name>A0ABY6ZGW2_9BACL</name>